<gene>
    <name evidence="8" type="ORF">AW736_09455</name>
</gene>
<evidence type="ECO:0000256" key="4">
    <source>
        <dbReference type="ARBA" id="ARBA00023326"/>
    </source>
</evidence>
<dbReference type="Gene3D" id="3.20.20.80">
    <property type="entry name" value="Glycosidases"/>
    <property type="match status" value="1"/>
</dbReference>
<dbReference type="EMBL" id="LRRQ01000074">
    <property type="protein sequence ID" value="OAM90205.1"/>
    <property type="molecule type" value="Genomic_DNA"/>
</dbReference>
<keyword evidence="8" id="KW-0858">Xylan degradation</keyword>
<dbReference type="EC" id="3.2.1.8" evidence="6"/>
<feature type="active site" description="Nucleophile" evidence="5">
    <location>
        <position position="252"/>
    </location>
</feature>
<comment type="similarity">
    <text evidence="6">Belongs to the glycosyl hydrolase 10 (cellulase F) family.</text>
</comment>
<organism evidence="8 9">
    <name type="scientific">Termitidicoccus mucosus</name>
    <dbReference type="NCBI Taxonomy" id="1184151"/>
    <lineage>
        <taxon>Bacteria</taxon>
        <taxon>Pseudomonadati</taxon>
        <taxon>Verrucomicrobiota</taxon>
        <taxon>Opitutia</taxon>
        <taxon>Opitutales</taxon>
        <taxon>Opitutaceae</taxon>
        <taxon>Termitidicoccus</taxon>
    </lineage>
</organism>
<comment type="catalytic activity">
    <reaction evidence="6">
        <text>Endohydrolysis of (1-&gt;4)-beta-D-xylosidic linkages in xylans.</text>
        <dbReference type="EC" id="3.2.1.8"/>
    </reaction>
</comment>
<keyword evidence="2 6" id="KW-0119">Carbohydrate metabolism</keyword>
<evidence type="ECO:0000259" key="7">
    <source>
        <dbReference type="PROSITE" id="PS51760"/>
    </source>
</evidence>
<keyword evidence="4 6" id="KW-0624">Polysaccharide degradation</keyword>
<evidence type="ECO:0000256" key="6">
    <source>
        <dbReference type="RuleBase" id="RU361174"/>
    </source>
</evidence>
<dbReference type="SUPFAM" id="SSF51445">
    <property type="entry name" value="(Trans)glycosidases"/>
    <property type="match status" value="1"/>
</dbReference>
<dbReference type="Pfam" id="PF00331">
    <property type="entry name" value="Glyco_hydro_10"/>
    <property type="match status" value="1"/>
</dbReference>
<dbReference type="GO" id="GO:0031176">
    <property type="term" value="F:endo-1,4-beta-xylanase activity"/>
    <property type="evidence" value="ECO:0007669"/>
    <property type="project" value="UniProtKB-EC"/>
</dbReference>
<proteinExistence type="inferred from homology"/>
<evidence type="ECO:0000256" key="1">
    <source>
        <dbReference type="ARBA" id="ARBA00022801"/>
    </source>
</evidence>
<evidence type="ECO:0000256" key="2">
    <source>
        <dbReference type="ARBA" id="ARBA00023277"/>
    </source>
</evidence>
<dbReference type="PANTHER" id="PTHR31490:SF90">
    <property type="entry name" value="ENDO-1,4-BETA-XYLANASE A"/>
    <property type="match status" value="1"/>
</dbReference>
<dbReference type="PRINTS" id="PR00134">
    <property type="entry name" value="GLHYDRLASE10"/>
</dbReference>
<evidence type="ECO:0000256" key="3">
    <source>
        <dbReference type="ARBA" id="ARBA00023295"/>
    </source>
</evidence>
<protein>
    <recommendedName>
        <fullName evidence="6">Beta-xylanase</fullName>
        <ecNumber evidence="6">3.2.1.8</ecNumber>
    </recommendedName>
</protein>
<comment type="caution">
    <text evidence="8">The sequence shown here is derived from an EMBL/GenBank/DDBJ whole genome shotgun (WGS) entry which is preliminary data.</text>
</comment>
<sequence length="363" mass="40522">MIAFFASVTALYAQPTLRDAFKDNFLVGVAINDGHIAEKDSSRTALITAQFNTITPENVMKWGPIHPGEGKYNFDLADRYVDFGEKHGMFVIGHTLVWHQQTPQWVFRNADGSPADRDTLLARMREHIHTVVGRYRGRIKGWDVVNEALAEDGSLRGSQWREIIGDDYIIKAFQFAHEADPDAELYYNDYSIENPAKRAGAITLLKKLKAAGVHITGVGIQEHASLTWPSAGALDETIAVFAKLGLKVMITELDVDVLPSRKKNIGSAEITENEAADPALNPYTEGLPGNMQQRLARRYAELFGIYLKHRGTVTRVTLWGVTDDNSWLNDWPIKGRTSYPLLFDRAGNPKPAFDAVIKLTQSK</sequence>
<dbReference type="GO" id="GO:0045493">
    <property type="term" value="P:xylan catabolic process"/>
    <property type="evidence" value="ECO:0007669"/>
    <property type="project" value="UniProtKB-KW"/>
</dbReference>
<dbReference type="PANTHER" id="PTHR31490">
    <property type="entry name" value="GLYCOSYL HYDROLASE"/>
    <property type="match status" value="1"/>
</dbReference>
<dbReference type="InterPro" id="IPR031158">
    <property type="entry name" value="GH10_AS"/>
</dbReference>
<dbReference type="OrthoDB" id="9809277at2"/>
<dbReference type="InterPro" id="IPR044846">
    <property type="entry name" value="GH10"/>
</dbReference>
<keyword evidence="1 6" id="KW-0378">Hydrolase</keyword>
<keyword evidence="3 6" id="KW-0326">Glycosidase</keyword>
<dbReference type="SMART" id="SM00633">
    <property type="entry name" value="Glyco_10"/>
    <property type="match status" value="1"/>
</dbReference>
<dbReference type="PROSITE" id="PS00591">
    <property type="entry name" value="GH10_1"/>
    <property type="match status" value="1"/>
</dbReference>
<reference evidence="8 9" key="1">
    <citation type="submission" date="2016-01" db="EMBL/GenBank/DDBJ databases">
        <title>High potential of lignocellulose degradation of a new Verrucomicrobia species.</title>
        <authorList>
            <person name="Wang Y."/>
            <person name="Shi Y."/>
            <person name="Qiu Z."/>
            <person name="Liu S."/>
            <person name="Yang H."/>
        </authorList>
    </citation>
    <scope>NUCLEOTIDE SEQUENCE [LARGE SCALE GENOMIC DNA]</scope>
    <source>
        <strain evidence="8 9">TSB47</strain>
    </source>
</reference>
<dbReference type="Proteomes" id="UP000078486">
    <property type="component" value="Unassembled WGS sequence"/>
</dbReference>
<dbReference type="InterPro" id="IPR017853">
    <property type="entry name" value="GH"/>
</dbReference>
<dbReference type="PROSITE" id="PS51760">
    <property type="entry name" value="GH10_2"/>
    <property type="match status" value="1"/>
</dbReference>
<keyword evidence="9" id="KW-1185">Reference proteome</keyword>
<feature type="domain" description="GH10" evidence="7">
    <location>
        <begin position="11"/>
        <end position="359"/>
    </location>
</feature>
<evidence type="ECO:0000256" key="5">
    <source>
        <dbReference type="PROSITE-ProRule" id="PRU10061"/>
    </source>
</evidence>
<dbReference type="InterPro" id="IPR001000">
    <property type="entry name" value="GH10_dom"/>
</dbReference>
<evidence type="ECO:0000313" key="9">
    <source>
        <dbReference type="Proteomes" id="UP000078486"/>
    </source>
</evidence>
<name>A0A178ILR3_9BACT</name>
<dbReference type="AlphaFoldDB" id="A0A178ILR3"/>
<evidence type="ECO:0000313" key="8">
    <source>
        <dbReference type="EMBL" id="OAM90205.1"/>
    </source>
</evidence>
<dbReference type="STRING" id="1184151.AW736_09455"/>
<accession>A0A178ILR3</accession>